<dbReference type="InterPro" id="IPR036249">
    <property type="entry name" value="Thioredoxin-like_sf"/>
</dbReference>
<organism evidence="3">
    <name type="scientific">freshwater metagenome</name>
    <dbReference type="NCBI Taxonomy" id="449393"/>
    <lineage>
        <taxon>unclassified sequences</taxon>
        <taxon>metagenomes</taxon>
        <taxon>ecological metagenomes</taxon>
    </lineage>
</organism>
<feature type="domain" description="Thioredoxin" evidence="2">
    <location>
        <begin position="4"/>
        <end position="154"/>
    </location>
</feature>
<protein>
    <submittedName>
        <fullName evidence="3">Unannotated protein</fullName>
    </submittedName>
</protein>
<evidence type="ECO:0000259" key="2">
    <source>
        <dbReference type="PROSITE" id="PS51352"/>
    </source>
</evidence>
<dbReference type="Pfam" id="PF00578">
    <property type="entry name" value="AhpC-TSA"/>
    <property type="match status" value="1"/>
</dbReference>
<dbReference type="InterPro" id="IPR050455">
    <property type="entry name" value="Tpx_Peroxidase_subfamily"/>
</dbReference>
<dbReference type="AlphaFoldDB" id="A0A6J7E1P2"/>
<dbReference type="PANTHER" id="PTHR43110">
    <property type="entry name" value="THIOL PEROXIDASE"/>
    <property type="match status" value="1"/>
</dbReference>
<name>A0A6J7E1P2_9ZZZZ</name>
<gene>
    <name evidence="3" type="ORF">UFOPK3444_01080</name>
</gene>
<evidence type="ECO:0000313" key="3">
    <source>
        <dbReference type="EMBL" id="CAB4877012.1"/>
    </source>
</evidence>
<dbReference type="Gene3D" id="3.40.30.10">
    <property type="entry name" value="Glutaredoxin"/>
    <property type="match status" value="1"/>
</dbReference>
<reference evidence="3" key="1">
    <citation type="submission" date="2020-05" db="EMBL/GenBank/DDBJ databases">
        <authorList>
            <person name="Chiriac C."/>
            <person name="Salcher M."/>
            <person name="Ghai R."/>
            <person name="Kavagutti S V."/>
        </authorList>
    </citation>
    <scope>NUCLEOTIDE SEQUENCE</scope>
</reference>
<dbReference type="EMBL" id="CAFBLU010000016">
    <property type="protein sequence ID" value="CAB4877012.1"/>
    <property type="molecule type" value="Genomic_DNA"/>
</dbReference>
<dbReference type="InterPro" id="IPR000866">
    <property type="entry name" value="AhpC/TSA"/>
</dbReference>
<accession>A0A6J7E1P2</accession>
<dbReference type="GO" id="GO:0016209">
    <property type="term" value="F:antioxidant activity"/>
    <property type="evidence" value="ECO:0007669"/>
    <property type="project" value="InterPro"/>
</dbReference>
<evidence type="ECO:0000256" key="1">
    <source>
        <dbReference type="ARBA" id="ARBA00023284"/>
    </source>
</evidence>
<dbReference type="SUPFAM" id="SSF52833">
    <property type="entry name" value="Thioredoxin-like"/>
    <property type="match status" value="1"/>
</dbReference>
<dbReference type="PROSITE" id="PS51352">
    <property type="entry name" value="THIOREDOXIN_2"/>
    <property type="match status" value="1"/>
</dbReference>
<dbReference type="InterPro" id="IPR013766">
    <property type="entry name" value="Thioredoxin_domain"/>
</dbReference>
<proteinExistence type="predicted"/>
<dbReference type="GO" id="GO:0016491">
    <property type="term" value="F:oxidoreductase activity"/>
    <property type="evidence" value="ECO:0007669"/>
    <property type="project" value="InterPro"/>
</dbReference>
<sequence>MTVLSVGSEIPAFSLGKADGERFTEADLAGNTTILVFYPFAFSPVCTDQFNIYEEVLSDIHSRGAAIYGVSCDSSYAQTAFIEKFNVSIAQLSDFEPKGAACEAFGVKHPGGFPERALIVVGPDVKVAWSYQAASPGELPGANLLFDGLDSLAEQV</sequence>
<dbReference type="PANTHER" id="PTHR43110:SF1">
    <property type="entry name" value="THIOL PEROXIDASE"/>
    <property type="match status" value="1"/>
</dbReference>
<keyword evidence="1" id="KW-0676">Redox-active center</keyword>